<sequence length="93" mass="10133">MKIHQIALDLEAETNPASMPITLNDFNVPLRVGSEAEAAHSGFGLSGPVQDSSQMEVSTISEAFFLLFSLNFNSIECKSCELISDVEFVSYES</sequence>
<dbReference type="EMBL" id="PNBA02000022">
    <property type="protein sequence ID" value="KAG6384800.1"/>
    <property type="molecule type" value="Genomic_DNA"/>
</dbReference>
<organism evidence="1">
    <name type="scientific">Salvia splendens</name>
    <name type="common">Scarlet sage</name>
    <dbReference type="NCBI Taxonomy" id="180675"/>
    <lineage>
        <taxon>Eukaryota</taxon>
        <taxon>Viridiplantae</taxon>
        <taxon>Streptophyta</taxon>
        <taxon>Embryophyta</taxon>
        <taxon>Tracheophyta</taxon>
        <taxon>Spermatophyta</taxon>
        <taxon>Magnoliopsida</taxon>
        <taxon>eudicotyledons</taxon>
        <taxon>Gunneridae</taxon>
        <taxon>Pentapetalae</taxon>
        <taxon>asterids</taxon>
        <taxon>lamiids</taxon>
        <taxon>Lamiales</taxon>
        <taxon>Lamiaceae</taxon>
        <taxon>Nepetoideae</taxon>
        <taxon>Mentheae</taxon>
        <taxon>Salviinae</taxon>
        <taxon>Salvia</taxon>
        <taxon>Salvia subgen. Calosphace</taxon>
        <taxon>core Calosphace</taxon>
    </lineage>
</organism>
<dbReference type="AlphaFoldDB" id="A0A8X8VYN2"/>
<reference evidence="1" key="2">
    <citation type="submission" date="2020-08" db="EMBL/GenBank/DDBJ databases">
        <title>Plant Genome Project.</title>
        <authorList>
            <person name="Zhang R.-G."/>
        </authorList>
    </citation>
    <scope>NUCLEOTIDE SEQUENCE</scope>
    <source>
        <strain evidence="1">Huo1</strain>
        <tissue evidence="1">Leaf</tissue>
    </source>
</reference>
<accession>A0A8X8VYN2</accession>
<keyword evidence="2" id="KW-1185">Reference proteome</keyword>
<comment type="caution">
    <text evidence="1">The sequence shown here is derived from an EMBL/GenBank/DDBJ whole genome shotgun (WGS) entry which is preliminary data.</text>
</comment>
<proteinExistence type="predicted"/>
<dbReference type="Proteomes" id="UP000298416">
    <property type="component" value="Unassembled WGS sequence"/>
</dbReference>
<gene>
    <name evidence="1" type="ORF">SASPL_153618</name>
</gene>
<name>A0A8X8VYN2_SALSN</name>
<protein>
    <submittedName>
        <fullName evidence="1">Uncharacterized protein</fullName>
    </submittedName>
</protein>
<evidence type="ECO:0000313" key="2">
    <source>
        <dbReference type="Proteomes" id="UP000298416"/>
    </source>
</evidence>
<reference evidence="1" key="1">
    <citation type="submission" date="2018-01" db="EMBL/GenBank/DDBJ databases">
        <authorList>
            <person name="Mao J.F."/>
        </authorList>
    </citation>
    <scope>NUCLEOTIDE SEQUENCE</scope>
    <source>
        <strain evidence="1">Huo1</strain>
        <tissue evidence="1">Leaf</tissue>
    </source>
</reference>
<evidence type="ECO:0000313" key="1">
    <source>
        <dbReference type="EMBL" id="KAG6384800.1"/>
    </source>
</evidence>